<keyword evidence="7" id="KW-1015">Disulfide bond</keyword>
<proteinExistence type="evidence at transcript level"/>
<dbReference type="PANTHER" id="PTHR24276:SF91">
    <property type="entry name" value="AT26814P-RELATED"/>
    <property type="match status" value="1"/>
</dbReference>
<dbReference type="InterPro" id="IPR050430">
    <property type="entry name" value="Peptidase_S1"/>
</dbReference>
<organism evidence="10">
    <name type="scientific">Anthonomus grandis</name>
    <name type="common">Mexican cotton boll weevil</name>
    <name type="synonym">Anthonomus thurberiae</name>
    <dbReference type="NCBI Taxonomy" id="7044"/>
    <lineage>
        <taxon>Eukaryota</taxon>
        <taxon>Metazoa</taxon>
        <taxon>Ecdysozoa</taxon>
        <taxon>Arthropoda</taxon>
        <taxon>Hexapoda</taxon>
        <taxon>Insecta</taxon>
        <taxon>Pterygota</taxon>
        <taxon>Neoptera</taxon>
        <taxon>Endopterygota</taxon>
        <taxon>Coleoptera</taxon>
        <taxon>Polyphaga</taxon>
        <taxon>Cucujiformia</taxon>
        <taxon>Curculionidae</taxon>
        <taxon>Curculioninae</taxon>
        <taxon>Anthonomini</taxon>
        <taxon>Anthonomus</taxon>
    </lineage>
</organism>
<dbReference type="GO" id="GO:0004252">
    <property type="term" value="F:serine-type endopeptidase activity"/>
    <property type="evidence" value="ECO:0007669"/>
    <property type="project" value="InterPro"/>
</dbReference>
<feature type="non-terminal residue" evidence="10">
    <location>
        <position position="160"/>
    </location>
</feature>
<reference evidence="10" key="2">
    <citation type="journal article" date="2004" name="Insect Biochem. Mol. Biol.">
        <title>A diverse family of serine proteinase genes expressed in cotton boll weevil (Anthonomus grandis): implications for the design of pest-resistant transgenic cotton plants.</title>
        <authorList>
            <person name="Oliveira-Neto O.B."/>
            <person name="Batista J.A."/>
            <person name="Rigden D.J."/>
            <person name="Fragoso R.R."/>
            <person name="Silva R.O."/>
            <person name="Gomes E.A."/>
            <person name="Franco O.L."/>
            <person name="Dias S.C."/>
            <person name="Cordeiro C.M."/>
            <person name="Monnerat R.G."/>
            <person name="Grossi-De-Sa M.F."/>
        </authorList>
    </citation>
    <scope>NUCLEOTIDE SEQUENCE</scope>
</reference>
<dbReference type="Gene3D" id="2.40.10.10">
    <property type="entry name" value="Trypsin-like serine proteases"/>
    <property type="match status" value="2"/>
</dbReference>
<evidence type="ECO:0000313" key="10">
    <source>
        <dbReference type="EMBL" id="AAK97403.1"/>
    </source>
</evidence>
<dbReference type="FunFam" id="2.40.10.10:FF:000054">
    <property type="entry name" value="Complement C1r subcomponent"/>
    <property type="match status" value="1"/>
</dbReference>
<evidence type="ECO:0000256" key="4">
    <source>
        <dbReference type="ARBA" id="ARBA00022729"/>
    </source>
</evidence>
<keyword evidence="8" id="KW-0325">Glycoprotein</keyword>
<accession>Q95W30</accession>
<evidence type="ECO:0000256" key="5">
    <source>
        <dbReference type="ARBA" id="ARBA00022801"/>
    </source>
</evidence>
<reference evidence="10" key="1">
    <citation type="submission" date="2001-05" db="EMBL/GenBank/DDBJ databases">
        <authorList>
            <person name="Oliveira Neto O.B."/>
            <person name="Batista J.A.N."/>
            <person name="Grossi de Sa M.F."/>
        </authorList>
    </citation>
    <scope>NUCLEOTIDE SEQUENCE</scope>
</reference>
<keyword evidence="3 10" id="KW-0645">Protease</keyword>
<evidence type="ECO:0000256" key="6">
    <source>
        <dbReference type="ARBA" id="ARBA00022825"/>
    </source>
</evidence>
<dbReference type="GO" id="GO:0006508">
    <property type="term" value="P:proteolysis"/>
    <property type="evidence" value="ECO:0007669"/>
    <property type="project" value="UniProtKB-KW"/>
</dbReference>
<dbReference type="CDD" id="cd00190">
    <property type="entry name" value="Tryp_SPc"/>
    <property type="match status" value="1"/>
</dbReference>
<dbReference type="InterPro" id="IPR043504">
    <property type="entry name" value="Peptidase_S1_PA_chymotrypsin"/>
</dbReference>
<keyword evidence="5" id="KW-0378">Hydrolase</keyword>
<dbReference type="PANTHER" id="PTHR24276">
    <property type="entry name" value="POLYSERASE-RELATED"/>
    <property type="match status" value="1"/>
</dbReference>
<feature type="domain" description="Peptidase S1" evidence="9">
    <location>
        <begin position="1"/>
        <end position="160"/>
    </location>
</feature>
<dbReference type="GO" id="GO:0005576">
    <property type="term" value="C:extracellular region"/>
    <property type="evidence" value="ECO:0007669"/>
    <property type="project" value="UniProtKB-SubCell"/>
</dbReference>
<evidence type="ECO:0000259" key="9">
    <source>
        <dbReference type="PROSITE" id="PS50240"/>
    </source>
</evidence>
<protein>
    <submittedName>
        <fullName evidence="10">Trypsin-like serine protease</fullName>
    </submittedName>
</protein>
<keyword evidence="6" id="KW-0720">Serine protease</keyword>
<dbReference type="EMBL" id="AF377983">
    <property type="protein sequence ID" value="AAK97403.1"/>
    <property type="molecule type" value="mRNA"/>
</dbReference>
<evidence type="ECO:0000256" key="2">
    <source>
        <dbReference type="ARBA" id="ARBA00022525"/>
    </source>
</evidence>
<evidence type="ECO:0000256" key="7">
    <source>
        <dbReference type="ARBA" id="ARBA00023157"/>
    </source>
</evidence>
<dbReference type="InterPro" id="IPR001254">
    <property type="entry name" value="Trypsin_dom"/>
</dbReference>
<dbReference type="SMART" id="SM00020">
    <property type="entry name" value="Tryp_SPc"/>
    <property type="match status" value="1"/>
</dbReference>
<sequence length="160" mass="17610">TAAHCTTLDLGFSHTPIRGLSVRMGSNTLESGGEEVTVLRVYDHPSFLISQPRGLDYDVTLLYLARDISFSVAVQPVRLPEENEVYSPGTNATVTGWGLTNQWGTILPEILQKVVVPIISNQDCETMYNTWFIFDYITDRMLCAGYPEGQKDACDGDSGG</sequence>
<feature type="non-terminal residue" evidence="10">
    <location>
        <position position="1"/>
    </location>
</feature>
<dbReference type="InterPro" id="IPR009003">
    <property type="entry name" value="Peptidase_S1_PA"/>
</dbReference>
<dbReference type="PROSITE" id="PS50240">
    <property type="entry name" value="TRYPSIN_DOM"/>
    <property type="match status" value="1"/>
</dbReference>
<evidence type="ECO:0000256" key="8">
    <source>
        <dbReference type="ARBA" id="ARBA00023180"/>
    </source>
</evidence>
<name>Q95W30_ANTGR</name>
<keyword evidence="4" id="KW-0732">Signal</keyword>
<evidence type="ECO:0000256" key="1">
    <source>
        <dbReference type="ARBA" id="ARBA00004613"/>
    </source>
</evidence>
<keyword evidence="2" id="KW-0964">Secreted</keyword>
<evidence type="ECO:0000256" key="3">
    <source>
        <dbReference type="ARBA" id="ARBA00022670"/>
    </source>
</evidence>
<comment type="subcellular location">
    <subcellularLocation>
        <location evidence="1">Secreted</location>
    </subcellularLocation>
</comment>
<dbReference type="SUPFAM" id="SSF50494">
    <property type="entry name" value="Trypsin-like serine proteases"/>
    <property type="match status" value="1"/>
</dbReference>
<dbReference type="AlphaFoldDB" id="Q95W30"/>
<dbReference type="Pfam" id="PF00089">
    <property type="entry name" value="Trypsin"/>
    <property type="match status" value="1"/>
</dbReference>
<dbReference type="MEROPS" id="S01.424"/>